<protein>
    <submittedName>
        <fullName evidence="2">DUF1045 domain-containing protein</fullName>
    </submittedName>
</protein>
<dbReference type="InterPro" id="IPR009389">
    <property type="entry name" value="DUF1045"/>
</dbReference>
<reference evidence="3" key="1">
    <citation type="journal article" date="2019" name="Int. J. Syst. Evol. Microbiol.">
        <title>The Global Catalogue of Microorganisms (GCM) 10K type strain sequencing project: providing services to taxonomists for standard genome sequencing and annotation.</title>
        <authorList>
            <consortium name="The Broad Institute Genomics Platform"/>
            <consortium name="The Broad Institute Genome Sequencing Center for Infectious Disease"/>
            <person name="Wu L."/>
            <person name="Ma J."/>
        </authorList>
    </citation>
    <scope>NUCLEOTIDE SEQUENCE [LARGE SCALE GENOMIC DNA]</scope>
    <source>
        <strain evidence="3">JCM 3369</strain>
    </source>
</reference>
<accession>A0ABW4JZJ9</accession>
<feature type="region of interest" description="Disordered" evidence="1">
    <location>
        <begin position="229"/>
        <end position="251"/>
    </location>
</feature>
<evidence type="ECO:0000313" key="2">
    <source>
        <dbReference type="EMBL" id="MFD1697614.1"/>
    </source>
</evidence>
<sequence>MRYALYFALARTSPLMQLGNGWLGRDPFDGKALSQPAIPGMAPSRFAELTTDPRRYGFHGTLRAPFHVKPEISEQDLLKAAVGFAARTAPFTTTGFKVAALGRFLALVPAAPDAALNGFADACVEALEPLRAPLSDADLARRRQSALSPRQDAHLVAWGYPYVFDEFRFHMTLSNKLEDEGEREALTRAAERHFAPVTGTPLAVDSFGLYVEPERNAPFTVHTLFSLSGTAGTSSSASPRPAADTPLARTS</sequence>
<evidence type="ECO:0000313" key="3">
    <source>
        <dbReference type="Proteomes" id="UP001597327"/>
    </source>
</evidence>
<evidence type="ECO:0000256" key="1">
    <source>
        <dbReference type="SAM" id="MobiDB-lite"/>
    </source>
</evidence>
<gene>
    <name evidence="2" type="ORF">ACFSC7_19005</name>
</gene>
<dbReference type="EMBL" id="JBHUFA010000016">
    <property type="protein sequence ID" value="MFD1697614.1"/>
    <property type="molecule type" value="Genomic_DNA"/>
</dbReference>
<organism evidence="2 3">
    <name type="scientific">Roseibium aestuarii</name>
    <dbReference type="NCBI Taxonomy" id="2600299"/>
    <lineage>
        <taxon>Bacteria</taxon>
        <taxon>Pseudomonadati</taxon>
        <taxon>Pseudomonadota</taxon>
        <taxon>Alphaproteobacteria</taxon>
        <taxon>Hyphomicrobiales</taxon>
        <taxon>Stappiaceae</taxon>
        <taxon>Roseibium</taxon>
    </lineage>
</organism>
<keyword evidence="3" id="KW-1185">Reference proteome</keyword>
<proteinExistence type="predicted"/>
<dbReference type="NCBIfam" id="TIGR03223">
    <property type="entry name" value="Phn_opern_protn"/>
    <property type="match status" value="1"/>
</dbReference>
<name>A0ABW4JZJ9_9HYPH</name>
<comment type="caution">
    <text evidence="2">The sequence shown here is derived from an EMBL/GenBank/DDBJ whole genome shotgun (WGS) entry which is preliminary data.</text>
</comment>
<feature type="compositionally biased region" description="Low complexity" evidence="1">
    <location>
        <begin position="229"/>
        <end position="238"/>
    </location>
</feature>
<dbReference type="Pfam" id="PF06299">
    <property type="entry name" value="DUF1045"/>
    <property type="match status" value="1"/>
</dbReference>
<dbReference type="Proteomes" id="UP001597327">
    <property type="component" value="Unassembled WGS sequence"/>
</dbReference>
<dbReference type="Gene3D" id="3.90.1140.10">
    <property type="entry name" value="Cyclic phosphodiesterase"/>
    <property type="match status" value="1"/>
</dbReference>
<dbReference type="PIRSF" id="PIRSF033328">
    <property type="entry name" value="Phest_Mll4975"/>
    <property type="match status" value="1"/>
</dbReference>
<dbReference type="RefSeq" id="WP_149893214.1">
    <property type="nucleotide sequence ID" value="NZ_JBHUFA010000016.1"/>
</dbReference>